<feature type="region of interest" description="Disordered" evidence="1">
    <location>
        <begin position="1"/>
        <end position="68"/>
    </location>
</feature>
<reference evidence="2" key="1">
    <citation type="submission" date="2020-07" db="EMBL/GenBank/DDBJ databases">
        <title>Genome sequence and genetic diversity analysis of an under-domesticated orphan crop, white fonio (Digitaria exilis).</title>
        <authorList>
            <person name="Bennetzen J.L."/>
            <person name="Chen S."/>
            <person name="Ma X."/>
            <person name="Wang X."/>
            <person name="Yssel A.E.J."/>
            <person name="Chaluvadi S.R."/>
            <person name="Johnson M."/>
            <person name="Gangashetty P."/>
            <person name="Hamidou F."/>
            <person name="Sanogo M.D."/>
            <person name="Zwaenepoel A."/>
            <person name="Wallace J."/>
            <person name="Van De Peer Y."/>
            <person name="Van Deynze A."/>
        </authorList>
    </citation>
    <scope>NUCLEOTIDE SEQUENCE</scope>
    <source>
        <tissue evidence="2">Leaves</tissue>
    </source>
</reference>
<organism evidence="2 3">
    <name type="scientific">Digitaria exilis</name>
    <dbReference type="NCBI Taxonomy" id="1010633"/>
    <lineage>
        <taxon>Eukaryota</taxon>
        <taxon>Viridiplantae</taxon>
        <taxon>Streptophyta</taxon>
        <taxon>Embryophyta</taxon>
        <taxon>Tracheophyta</taxon>
        <taxon>Spermatophyta</taxon>
        <taxon>Magnoliopsida</taxon>
        <taxon>Liliopsida</taxon>
        <taxon>Poales</taxon>
        <taxon>Poaceae</taxon>
        <taxon>PACMAD clade</taxon>
        <taxon>Panicoideae</taxon>
        <taxon>Panicodae</taxon>
        <taxon>Paniceae</taxon>
        <taxon>Anthephorinae</taxon>
        <taxon>Digitaria</taxon>
    </lineage>
</organism>
<feature type="region of interest" description="Disordered" evidence="1">
    <location>
        <begin position="89"/>
        <end position="154"/>
    </location>
</feature>
<feature type="compositionally biased region" description="Basic and acidic residues" evidence="1">
    <location>
        <begin position="136"/>
        <end position="146"/>
    </location>
</feature>
<sequence>MDITPPSFSLDIDLDDDDPPSAAGSNRREAPDPPSFSMGFESDDDEGGGAPASRGSEDDVEFLPGGQEVQAQVAALASASTGIEEVEDDFFALDGGKPPPSPQPGANRFRRLRKGPSLPRNQTRRYDFGIEDDDFLRDGGQHHEQPRPQAAAKVPHYVSVDEEDDDFFLAGEKLNPDPLPPSTRLKRLQMGPPSKSPKMSMTPEVIGKGVVDVGILEDEIEDFTADDGPGRDDDWNHNQGKKSVSPLKNRNESMNKYIQEDPTLQQNSKPQGSIAAWKGKARMDDNWVTPASDEFCSDYFDSITNVLQPKSISEMEGHLYQSSSSGAVRCDNPADNSPPTVHYFFHHDPMVRDLVRERLQYFFPVGTESTQGNEQNIVENLSYSQFGSSAIASNGWVTPSGRNSVRADVGRRVHGGEPQSSSGHWYTGEDGIKVRKVQLSKDHPEANGVLPNQRKNQLRPSKAQELGAGAVSPPPPPPRKPQGSRKGKARMDDNWATPAIDGFCSEYFNSIIQSGQSQQEKYSNVFHSNVPEPKSIGEMQGHFYQSSSSGARGKR</sequence>
<feature type="compositionally biased region" description="Low complexity" evidence="1">
    <location>
        <begin position="1"/>
        <end position="11"/>
    </location>
</feature>
<accession>A0A835E499</accession>
<feature type="compositionally biased region" description="Polar residues" evidence="1">
    <location>
        <begin position="392"/>
        <end position="403"/>
    </location>
</feature>
<evidence type="ECO:0000313" key="2">
    <source>
        <dbReference type="EMBL" id="KAF8664907.1"/>
    </source>
</evidence>
<feature type="region of interest" description="Disordered" evidence="1">
    <location>
        <begin position="528"/>
        <end position="555"/>
    </location>
</feature>
<protein>
    <submittedName>
        <fullName evidence="2">Uncharacterized protein</fullName>
    </submittedName>
</protein>
<feature type="region of interest" description="Disordered" evidence="1">
    <location>
        <begin position="170"/>
        <end position="205"/>
    </location>
</feature>
<keyword evidence="3" id="KW-1185">Reference proteome</keyword>
<feature type="region of interest" description="Disordered" evidence="1">
    <location>
        <begin position="392"/>
        <end position="429"/>
    </location>
</feature>
<feature type="region of interest" description="Disordered" evidence="1">
    <location>
        <begin position="221"/>
        <end position="270"/>
    </location>
</feature>
<dbReference type="EMBL" id="JACEFO010002346">
    <property type="protein sequence ID" value="KAF8664907.1"/>
    <property type="molecule type" value="Genomic_DNA"/>
</dbReference>
<feature type="compositionally biased region" description="Polar residues" evidence="1">
    <location>
        <begin position="237"/>
        <end position="270"/>
    </location>
</feature>
<gene>
    <name evidence="2" type="ORF">HU200_054224</name>
</gene>
<evidence type="ECO:0000256" key="1">
    <source>
        <dbReference type="SAM" id="MobiDB-lite"/>
    </source>
</evidence>
<feature type="region of interest" description="Disordered" evidence="1">
    <location>
        <begin position="443"/>
        <end position="492"/>
    </location>
</feature>
<name>A0A835E499_9POAL</name>
<feature type="compositionally biased region" description="Polar residues" evidence="1">
    <location>
        <begin position="543"/>
        <end position="555"/>
    </location>
</feature>
<dbReference type="OrthoDB" id="1671977at2759"/>
<proteinExistence type="predicted"/>
<comment type="caution">
    <text evidence="2">The sequence shown here is derived from an EMBL/GenBank/DDBJ whole genome shotgun (WGS) entry which is preliminary data.</text>
</comment>
<dbReference type="Proteomes" id="UP000636709">
    <property type="component" value="Unassembled WGS sequence"/>
</dbReference>
<dbReference type="PANTHER" id="PTHR38371">
    <property type="entry name" value="RHO GTPASE-ACTIVATING PROTEIN"/>
    <property type="match status" value="1"/>
</dbReference>
<dbReference type="PANTHER" id="PTHR38371:SF1">
    <property type="entry name" value="RHO GTPASE-ACTIVATING PROTEIN"/>
    <property type="match status" value="1"/>
</dbReference>
<dbReference type="AlphaFoldDB" id="A0A835E499"/>
<feature type="compositionally biased region" description="Low complexity" evidence="1">
    <location>
        <begin position="192"/>
        <end position="201"/>
    </location>
</feature>
<evidence type="ECO:0000313" key="3">
    <source>
        <dbReference type="Proteomes" id="UP000636709"/>
    </source>
</evidence>